<dbReference type="RefSeq" id="WP_094984150.1">
    <property type="nucleotide sequence ID" value="NZ_NHNI01000001.1"/>
</dbReference>
<dbReference type="AlphaFoldDB" id="A0A266Q9C2"/>
<gene>
    <name evidence="1" type="ORF">CBP51_05625</name>
</gene>
<name>A0A266Q9C2_9GAMM</name>
<comment type="caution">
    <text evidence="1">The sequence shown here is derived from an EMBL/GenBank/DDBJ whole genome shotgun (WGS) entry which is preliminary data.</text>
</comment>
<evidence type="ECO:0000313" key="2">
    <source>
        <dbReference type="Proteomes" id="UP000216101"/>
    </source>
</evidence>
<protein>
    <submittedName>
        <fullName evidence="1">Uncharacterized protein</fullName>
    </submittedName>
</protein>
<organism evidence="1 2">
    <name type="scientific">Cellvibrio mixtus</name>
    <dbReference type="NCBI Taxonomy" id="39650"/>
    <lineage>
        <taxon>Bacteria</taxon>
        <taxon>Pseudomonadati</taxon>
        <taxon>Pseudomonadota</taxon>
        <taxon>Gammaproteobacteria</taxon>
        <taxon>Cellvibrionales</taxon>
        <taxon>Cellvibrionaceae</taxon>
        <taxon>Cellvibrio</taxon>
    </lineage>
</organism>
<dbReference type="Proteomes" id="UP000216101">
    <property type="component" value="Unassembled WGS sequence"/>
</dbReference>
<proteinExistence type="predicted"/>
<sequence>MSIQVLVGWVTDLRPLQFNDRQLTVSVVPSVQAYLNHVCEWGQRGAEHYLKNVIIIDGGFRLIKMVC</sequence>
<dbReference type="EMBL" id="NHNI01000001">
    <property type="protein sequence ID" value="OZY86503.1"/>
    <property type="molecule type" value="Genomic_DNA"/>
</dbReference>
<keyword evidence="2" id="KW-1185">Reference proteome</keyword>
<evidence type="ECO:0000313" key="1">
    <source>
        <dbReference type="EMBL" id="OZY86503.1"/>
    </source>
</evidence>
<accession>A0A266Q9C2</accession>
<reference evidence="2" key="1">
    <citation type="submission" date="2017-05" db="EMBL/GenBank/DDBJ databases">
        <authorList>
            <person name="Barney B.M."/>
        </authorList>
    </citation>
    <scope>NUCLEOTIDE SEQUENCE [LARGE SCALE GENOMIC DNA]</scope>
    <source>
        <strain evidence="2">PSBB022</strain>
    </source>
</reference>